<evidence type="ECO:0000313" key="4">
    <source>
        <dbReference type="Proteomes" id="UP000289152"/>
    </source>
</evidence>
<dbReference type="AlphaFoldDB" id="A0A4Q1BJ56"/>
<dbReference type="VEuPathDB" id="FungiDB:TREMEDRAFT_16698"/>
<organism evidence="3 4">
    <name type="scientific">Tremella mesenterica</name>
    <name type="common">Jelly fungus</name>
    <dbReference type="NCBI Taxonomy" id="5217"/>
    <lineage>
        <taxon>Eukaryota</taxon>
        <taxon>Fungi</taxon>
        <taxon>Dikarya</taxon>
        <taxon>Basidiomycota</taxon>
        <taxon>Agaricomycotina</taxon>
        <taxon>Tremellomycetes</taxon>
        <taxon>Tremellales</taxon>
        <taxon>Tremellaceae</taxon>
        <taxon>Tremella</taxon>
    </lineage>
</organism>
<feature type="region of interest" description="Disordered" evidence="1">
    <location>
        <begin position="339"/>
        <end position="397"/>
    </location>
</feature>
<name>A0A4Q1BJ56_TREME</name>
<dbReference type="InParanoid" id="A0A4Q1BJ56"/>
<gene>
    <name evidence="3" type="ORF">M231_04973</name>
</gene>
<protein>
    <recommendedName>
        <fullName evidence="2">Serine aminopeptidase S33 domain-containing protein</fullName>
    </recommendedName>
</protein>
<evidence type="ECO:0000259" key="2">
    <source>
        <dbReference type="Pfam" id="PF12146"/>
    </source>
</evidence>
<dbReference type="InterPro" id="IPR051044">
    <property type="entry name" value="MAG_DAG_Lipase"/>
</dbReference>
<dbReference type="InterPro" id="IPR022742">
    <property type="entry name" value="Hydrolase_4"/>
</dbReference>
<dbReference type="InterPro" id="IPR029058">
    <property type="entry name" value="AB_hydrolase_fold"/>
</dbReference>
<dbReference type="STRING" id="5217.A0A4Q1BJ56"/>
<feature type="compositionally biased region" description="Polar residues" evidence="1">
    <location>
        <begin position="388"/>
        <end position="397"/>
    </location>
</feature>
<feature type="compositionally biased region" description="Basic and acidic residues" evidence="1">
    <location>
        <begin position="357"/>
        <end position="376"/>
    </location>
</feature>
<dbReference type="FunCoup" id="A0A4Q1BJ56">
    <property type="interactions" value="120"/>
</dbReference>
<evidence type="ECO:0000313" key="3">
    <source>
        <dbReference type="EMBL" id="RXK37724.1"/>
    </source>
</evidence>
<dbReference type="EMBL" id="SDIL01000061">
    <property type="protein sequence ID" value="RXK37724.1"/>
    <property type="molecule type" value="Genomic_DNA"/>
</dbReference>
<keyword evidence="4" id="KW-1185">Reference proteome</keyword>
<accession>A0A4Q1BJ56</accession>
<evidence type="ECO:0000256" key="1">
    <source>
        <dbReference type="SAM" id="MobiDB-lite"/>
    </source>
</evidence>
<reference evidence="3 4" key="1">
    <citation type="submission" date="2016-06" db="EMBL/GenBank/DDBJ databases">
        <title>Evolution of pathogenesis and genome organization in the Tremellales.</title>
        <authorList>
            <person name="Cuomo C."/>
            <person name="Litvintseva A."/>
            <person name="Heitman J."/>
            <person name="Chen Y."/>
            <person name="Sun S."/>
            <person name="Springer D."/>
            <person name="Dromer F."/>
            <person name="Young S."/>
            <person name="Zeng Q."/>
            <person name="Chapman S."/>
            <person name="Gujja S."/>
            <person name="Saif S."/>
            <person name="Birren B."/>
        </authorList>
    </citation>
    <scope>NUCLEOTIDE SEQUENCE [LARGE SCALE GENOMIC DNA]</scope>
    <source>
        <strain evidence="3 4">ATCC 28783</strain>
    </source>
</reference>
<dbReference type="OrthoDB" id="10249433at2759"/>
<dbReference type="SUPFAM" id="SSF53474">
    <property type="entry name" value="alpha/beta-Hydrolases"/>
    <property type="match status" value="1"/>
</dbReference>
<proteinExistence type="predicted"/>
<dbReference type="PANTHER" id="PTHR11614">
    <property type="entry name" value="PHOSPHOLIPASE-RELATED"/>
    <property type="match status" value="1"/>
</dbReference>
<comment type="caution">
    <text evidence="3">The sequence shown here is derived from an EMBL/GenBank/DDBJ whole genome shotgun (WGS) entry which is preliminary data.</text>
</comment>
<sequence>MTQVQDNVTVTREYILGPENTPFYTIRWAPKNEEPKAHVVFVHGFAEHVERYTHFFPILASPPYSLSILAFDQRGHGRTSQEPLTSSSSEVIQWKKEGRPVKLEKNAKRRTGGWAKILPDIEWFVRYEHDRAKSKGKKLFLWGFSMGGAEVLRFTLKSSSQIRTLVAGVIAGGSLIRLKDAAPWIKLKAGTLAANLGLGNMLIPAPMDSTLFSHNPESNERAQLDPFCEQIGSTRGMADMINGGALLDRSEAWEAWPKEMPLLVYHGGEDGICDVEAARRFERGVKAADKTLYVVEGMYHEVHNEYEPVPTQVATTVAQWIIDRSGVNLDITTTTITSDADTTSKSAEPDLPTLAVKETEAEKYERKEGDEGKDYAVHGSNEAGEEGVQTSTGVAKL</sequence>
<dbReference type="Gene3D" id="3.40.50.1820">
    <property type="entry name" value="alpha/beta hydrolase"/>
    <property type="match status" value="1"/>
</dbReference>
<feature type="domain" description="Serine aminopeptidase S33" evidence="2">
    <location>
        <begin position="34"/>
        <end position="306"/>
    </location>
</feature>
<dbReference type="Pfam" id="PF12146">
    <property type="entry name" value="Hydrolase_4"/>
    <property type="match status" value="1"/>
</dbReference>
<dbReference type="Proteomes" id="UP000289152">
    <property type="component" value="Unassembled WGS sequence"/>
</dbReference>